<reference evidence="2" key="2">
    <citation type="journal article" date="2017" name="J. Med. Entomol.">
        <title>Transcriptome Analysis of the Triatoma infestans (Hemiptera: Reduviidae) Integument.</title>
        <authorList>
            <person name="Calderon-Fernandez G.M."/>
            <person name="Moriconi D.E."/>
            <person name="Dulbecco A.B."/>
            <person name="Juarez M.P."/>
        </authorList>
    </citation>
    <scope>NUCLEOTIDE SEQUENCE</scope>
    <source>
        <strain evidence="2">Int1</strain>
        <tissue evidence="2">Integument</tissue>
    </source>
</reference>
<accession>A0A161M5Q0</accession>
<feature type="compositionally biased region" description="Acidic residues" evidence="1">
    <location>
        <begin position="33"/>
        <end position="55"/>
    </location>
</feature>
<sequence length="139" mass="16208">PEVLEPEEEVDEFEIEELDEEEVVEKPPKEDESIFSDDETEEPEEIEVLPPEPEESPIPSISEEEEIEVPSLEEVSEEESELDIMKHIVSWIEVTTPETTPRQEEIDNIVKKRLESRVPPKNEKLETLLMRSVNEYQHG</sequence>
<protein>
    <submittedName>
        <fullName evidence="2">Microtubule-associated protein futsch-like protein isoform x1</fullName>
    </submittedName>
</protein>
<name>A0A161M5Q0_TRIIF</name>
<feature type="region of interest" description="Disordered" evidence="1">
    <location>
        <begin position="1"/>
        <end position="80"/>
    </location>
</feature>
<evidence type="ECO:0000313" key="2">
    <source>
        <dbReference type="EMBL" id="JAS01023.1"/>
    </source>
</evidence>
<reference evidence="2" key="1">
    <citation type="submission" date="2016-04" db="EMBL/GenBank/DDBJ databases">
        <authorList>
            <person name="Calderon-Fernandez G.M.Sr."/>
        </authorList>
    </citation>
    <scope>NUCLEOTIDE SEQUENCE</scope>
    <source>
        <strain evidence="2">Int1</strain>
        <tissue evidence="2">Integument</tissue>
    </source>
</reference>
<feature type="compositionally biased region" description="Acidic residues" evidence="1">
    <location>
        <begin position="1"/>
        <end position="23"/>
    </location>
</feature>
<feature type="non-terminal residue" evidence="2">
    <location>
        <position position="1"/>
    </location>
</feature>
<organism evidence="2">
    <name type="scientific">Triatoma infestans</name>
    <name type="common">Assassin bug</name>
    <dbReference type="NCBI Taxonomy" id="30076"/>
    <lineage>
        <taxon>Eukaryota</taxon>
        <taxon>Metazoa</taxon>
        <taxon>Ecdysozoa</taxon>
        <taxon>Arthropoda</taxon>
        <taxon>Hexapoda</taxon>
        <taxon>Insecta</taxon>
        <taxon>Pterygota</taxon>
        <taxon>Neoptera</taxon>
        <taxon>Paraneoptera</taxon>
        <taxon>Hemiptera</taxon>
        <taxon>Heteroptera</taxon>
        <taxon>Panheteroptera</taxon>
        <taxon>Cimicomorpha</taxon>
        <taxon>Reduviidae</taxon>
        <taxon>Triatominae</taxon>
        <taxon>Triatoma</taxon>
    </lineage>
</organism>
<evidence type="ECO:0000256" key="1">
    <source>
        <dbReference type="SAM" id="MobiDB-lite"/>
    </source>
</evidence>
<dbReference type="EMBL" id="GEMB01002157">
    <property type="protein sequence ID" value="JAS01023.1"/>
    <property type="molecule type" value="Transcribed_RNA"/>
</dbReference>
<proteinExistence type="predicted"/>
<dbReference type="AlphaFoldDB" id="A0A161M5Q0"/>